<organism evidence="5 6">
    <name type="scientific">Orchesella dallaii</name>
    <dbReference type="NCBI Taxonomy" id="48710"/>
    <lineage>
        <taxon>Eukaryota</taxon>
        <taxon>Metazoa</taxon>
        <taxon>Ecdysozoa</taxon>
        <taxon>Arthropoda</taxon>
        <taxon>Hexapoda</taxon>
        <taxon>Collembola</taxon>
        <taxon>Entomobryomorpha</taxon>
        <taxon>Entomobryoidea</taxon>
        <taxon>Orchesellidae</taxon>
        <taxon>Orchesellinae</taxon>
        <taxon>Orchesella</taxon>
    </lineage>
</organism>
<reference evidence="5 6" key="1">
    <citation type="submission" date="2024-08" db="EMBL/GenBank/DDBJ databases">
        <authorList>
            <person name="Cucini C."/>
            <person name="Frati F."/>
        </authorList>
    </citation>
    <scope>NUCLEOTIDE SEQUENCE [LARGE SCALE GENOMIC DNA]</scope>
</reference>
<evidence type="ECO:0000256" key="1">
    <source>
        <dbReference type="ARBA" id="ARBA00004173"/>
    </source>
</evidence>
<dbReference type="InterPro" id="IPR010793">
    <property type="entry name" value="Ribosomal_mL37/mL65"/>
</dbReference>
<evidence type="ECO:0000256" key="3">
    <source>
        <dbReference type="ARBA" id="ARBA00023128"/>
    </source>
</evidence>
<dbReference type="InterPro" id="IPR039982">
    <property type="entry name" value="Ribosomal_mL65"/>
</dbReference>
<dbReference type="PANTHER" id="PTHR13014">
    <property type="entry name" value="MITOCHONDRIAL 28S RIBOSOMAL PROTEIN S30/P52 PRO-APOTOTIC PROTEIN"/>
    <property type="match status" value="1"/>
</dbReference>
<name>A0ABP1Q5A6_9HEXA</name>
<dbReference type="PANTHER" id="PTHR13014:SF3">
    <property type="entry name" value="LARGE RIBOSOMAL SUBUNIT PROTEIN ML65"/>
    <property type="match status" value="1"/>
</dbReference>
<dbReference type="Proteomes" id="UP001642540">
    <property type="component" value="Unassembled WGS sequence"/>
</dbReference>
<keyword evidence="2" id="KW-0689">Ribosomal protein</keyword>
<dbReference type="EMBL" id="CAXLJM020000020">
    <property type="protein sequence ID" value="CAL8087343.1"/>
    <property type="molecule type" value="Genomic_DNA"/>
</dbReference>
<evidence type="ECO:0000256" key="2">
    <source>
        <dbReference type="ARBA" id="ARBA00022980"/>
    </source>
</evidence>
<keyword evidence="3" id="KW-0496">Mitochondrion</keyword>
<accession>A0ABP1Q5A6</accession>
<sequence>MFCRSVRTKLPCGRCQLTKESTALLQRRSRDTKVNAAMPYSSLPPKPSYLTQRRTHTRFALPEGMKPYEDDWAKEAEYPPIDSEMHTWNEHRRKRLQDTLDFHTKIREASCPEAKNLELNMPKQFGYTSFRVTEDVFDYDSLAAYKFVTRTHVASNTQLPDQYYSPELEEQVKHYVEEVKEPILDALQFELHSPRSYETEFNEFPNTIESKKSQSIISQINRVVLTVLGRDFEHLKDSQVDIQPNVEAFWQMGGLEASYRRRNQREGNKTKTAPDCYKLKHVQVDGPMEYNLHYVGSPLLQVRCKDPPQHFVLPTDPLCLRSIEEFPDRFPHFLQAYGFRFEDDLRFASIIPGHWSGDTHRCNLLAYHRRDHLWHRERIQNRYWTAKDENEEALYSQAMLVSFGRLLSQAFYHGFDQFGGFEYPFSTQTVITNGLDWSFFAYQLNTIEFHELALAKNQNQNIMWGTQSESIFDKQKSDELNKNVLGNILKFYLNGPGPVNVENATPYLSCPIHEWEDERERVLTFYNFREQICQRIYRTDALLKFRPPEIYEYEKIYKVYFNAMPMDPRRRFFELPRGFPGSNPASDPYALKDPLYESKGVRRLKAEVAARKEKETIEAAKRAEGLKFGVTDSMSRRR</sequence>
<evidence type="ECO:0008006" key="7">
    <source>
        <dbReference type="Google" id="ProtNLM"/>
    </source>
</evidence>
<evidence type="ECO:0000313" key="5">
    <source>
        <dbReference type="EMBL" id="CAL8087343.1"/>
    </source>
</evidence>
<comment type="subcellular location">
    <subcellularLocation>
        <location evidence="1">Mitochondrion</location>
    </subcellularLocation>
</comment>
<keyword evidence="6" id="KW-1185">Reference proteome</keyword>
<protein>
    <recommendedName>
        <fullName evidence="7">28S ribosomal protein S30, mitochondrial</fullName>
    </recommendedName>
</protein>
<keyword evidence="4" id="KW-0687">Ribonucleoprotein</keyword>
<gene>
    <name evidence="5" type="ORF">ODALV1_LOCUS6706</name>
</gene>
<evidence type="ECO:0000256" key="4">
    <source>
        <dbReference type="ARBA" id="ARBA00023274"/>
    </source>
</evidence>
<comment type="caution">
    <text evidence="5">The sequence shown here is derived from an EMBL/GenBank/DDBJ whole genome shotgun (WGS) entry which is preliminary data.</text>
</comment>
<proteinExistence type="predicted"/>
<evidence type="ECO:0000313" key="6">
    <source>
        <dbReference type="Proteomes" id="UP001642540"/>
    </source>
</evidence>
<dbReference type="Pfam" id="PF07147">
    <property type="entry name" value="PDCD9"/>
    <property type="match status" value="1"/>
</dbReference>